<dbReference type="GO" id="GO:0009279">
    <property type="term" value="C:cell outer membrane"/>
    <property type="evidence" value="ECO:0007669"/>
    <property type="project" value="UniProtKB-SubCell"/>
</dbReference>
<dbReference type="SUPFAM" id="SSF56935">
    <property type="entry name" value="Porins"/>
    <property type="match status" value="1"/>
</dbReference>
<evidence type="ECO:0000256" key="6">
    <source>
        <dbReference type="ARBA" id="ARBA00023237"/>
    </source>
</evidence>
<evidence type="ECO:0000256" key="7">
    <source>
        <dbReference type="PROSITE-ProRule" id="PRU01360"/>
    </source>
</evidence>
<sequence length="1139" mass="125500">MQVFATRKAIAMAVPKLTMLFTKYRHAVRVMKLTAILLLAACLHVSAWGVSQTITLSLKDAPIQKVFKEIERQTDYTFFVERQWLEKAKKVTIVANGLPLNQVLELCFKDQPFSYSISGKTITLGPKKEKVDKEQKTSAIQNPLIDIKGRVVNENNDPVDGVTVTVKGTSIGTTTNSNGEFFLKSVEENATLVFSSVNMEAHEVKVSGKNFLDVALQTKITSMQEVVINKGYYTEKKKFSTGNVSKVTSKEIEQQPVLNPLLALQGRVPGLFITQASGVPGAGVTVRIQGLNSIAGGSDPLYVIDGVPYPSQMLATTATTQVSAILGGSGSSFYSPGGNGNPLSYINPSDIESIEVLKDADATSIYGSRAANGAILITTKSGKVGPAKVDINLQQGWGKVTRSMNVMNTEQYVEMRKEAFANDNVSISPTGSDYDINGLWDQNRNTDWVKTLIGGTAKYTNINSSVSGGNASIQYLVGGTYQRETTVFPGNFSDQKGTLHFNINSTSSNKKFRLVLTGSYMVDNNQLPRNDYTGLAYTLPPNAPALYKDDGTLNWAPNLVGNSSWDNPLAQKYKIYQNKTDNLISSAILSYNLLKGLDISSRFGYTKLTTDEFATDLTPSQRPERRANYKRNAVYSNGVIKIFNIEPQINYKKTFGKGNFDALIGATIQQNNNDGQRITGVGFATDGLRDLASATTIVIGATTNAVYKYSAAFGRLNYTWKDKYIINLTARRDGSSRFGDENRFHNFASAGAAWIFSEEKFFQKSLRFLSFGKLKASYGTTGNDQIGDYSFLERYISNNPAVPYQGGSSINTNRITNPYLQWEETRKLSVGLDLSFINDRIALSAVYGRNRSSNQLLSYTLPIITGFSSIDRNFPATVQNTTWELSVISTNLKGKTIEWTTNINLTIPRNKLISFPNLETSSYKNSLVIGQPVSINKASIFLGVDPTTGLYTFAAANGLVTNNPDILNDPTKLINVDPKFYGGFQNNIRYKQFHLDALFQFISQTQKDAYRFGMGALPPGMDRVNQPLSVLNHWQKPGDNTSVQLYSENFSKAYNPYNKANFSDAAYVNASYIRLKNISISYDLSSGVMKRLRIKHCNIFLAGQNLLTITSFGGIEPETHSFVSLAPLKIYSAGLKLSF</sequence>
<evidence type="ECO:0000256" key="4">
    <source>
        <dbReference type="ARBA" id="ARBA00022692"/>
    </source>
</evidence>
<dbReference type="InterPro" id="IPR037066">
    <property type="entry name" value="Plug_dom_sf"/>
</dbReference>
<gene>
    <name evidence="9" type="ORF">A3860_38760</name>
</gene>
<dbReference type="Proteomes" id="UP000192796">
    <property type="component" value="Unassembled WGS sequence"/>
</dbReference>
<evidence type="ECO:0000259" key="8">
    <source>
        <dbReference type="Pfam" id="PF07715"/>
    </source>
</evidence>
<evidence type="ECO:0000256" key="5">
    <source>
        <dbReference type="ARBA" id="ARBA00023136"/>
    </source>
</evidence>
<dbReference type="PROSITE" id="PS52016">
    <property type="entry name" value="TONB_DEPENDENT_REC_3"/>
    <property type="match status" value="1"/>
</dbReference>
<dbReference type="RefSeq" id="WP_081154966.1">
    <property type="nucleotide sequence ID" value="NZ_LVYD01000087.1"/>
</dbReference>
<keyword evidence="2 7" id="KW-0813">Transport</keyword>
<dbReference type="EMBL" id="LVYD01000087">
    <property type="protein sequence ID" value="OQP59113.1"/>
    <property type="molecule type" value="Genomic_DNA"/>
</dbReference>
<keyword evidence="4 7" id="KW-0812">Transmembrane</keyword>
<keyword evidence="10" id="KW-1185">Reference proteome</keyword>
<dbReference type="Gene3D" id="3.55.50.30">
    <property type="match status" value="1"/>
</dbReference>
<dbReference type="InterPro" id="IPR012910">
    <property type="entry name" value="Plug_dom"/>
</dbReference>
<accession>A0A1V9FL57</accession>
<dbReference type="STRING" id="1703345.A3860_38760"/>
<keyword evidence="3 7" id="KW-1134">Transmembrane beta strand</keyword>
<dbReference type="Gene3D" id="2.170.130.10">
    <property type="entry name" value="TonB-dependent receptor, plug domain"/>
    <property type="match status" value="1"/>
</dbReference>
<comment type="similarity">
    <text evidence="7">Belongs to the TonB-dependent receptor family.</text>
</comment>
<reference evidence="9 10" key="1">
    <citation type="submission" date="2016-03" db="EMBL/GenBank/DDBJ databases">
        <title>Niastella vici sp. nov., isolated from farmland soil.</title>
        <authorList>
            <person name="Chen L."/>
            <person name="Wang D."/>
            <person name="Yang S."/>
            <person name="Wang G."/>
        </authorList>
    </citation>
    <scope>NUCLEOTIDE SEQUENCE [LARGE SCALE GENOMIC DNA]</scope>
    <source>
        <strain evidence="9 10">DJ57</strain>
    </source>
</reference>
<evidence type="ECO:0000313" key="9">
    <source>
        <dbReference type="EMBL" id="OQP59113.1"/>
    </source>
</evidence>
<dbReference type="InterPro" id="IPR023997">
    <property type="entry name" value="TonB-dep_OMP_SusC/RagA_CS"/>
</dbReference>
<comment type="subcellular location">
    <subcellularLocation>
        <location evidence="1 7">Cell outer membrane</location>
        <topology evidence="1 7">Multi-pass membrane protein</topology>
    </subcellularLocation>
</comment>
<dbReference type="Gene3D" id="2.60.40.1120">
    <property type="entry name" value="Carboxypeptidase-like, regulatory domain"/>
    <property type="match status" value="1"/>
</dbReference>
<dbReference type="InterPro" id="IPR039426">
    <property type="entry name" value="TonB-dep_rcpt-like"/>
</dbReference>
<evidence type="ECO:0000256" key="2">
    <source>
        <dbReference type="ARBA" id="ARBA00022448"/>
    </source>
</evidence>
<keyword evidence="5 7" id="KW-0472">Membrane</keyword>
<evidence type="ECO:0000256" key="1">
    <source>
        <dbReference type="ARBA" id="ARBA00004571"/>
    </source>
</evidence>
<dbReference type="InterPro" id="IPR023996">
    <property type="entry name" value="TonB-dep_OMP_SusC/RagA"/>
</dbReference>
<dbReference type="AlphaFoldDB" id="A0A1V9FL57"/>
<dbReference type="OrthoDB" id="9768177at2"/>
<dbReference type="NCBIfam" id="TIGR04057">
    <property type="entry name" value="SusC_RagA_signa"/>
    <property type="match status" value="1"/>
</dbReference>
<dbReference type="InterPro" id="IPR008969">
    <property type="entry name" value="CarboxyPept-like_regulatory"/>
</dbReference>
<keyword evidence="6 7" id="KW-0998">Cell outer membrane</keyword>
<protein>
    <recommendedName>
        <fullName evidence="8">TonB-dependent receptor plug domain-containing protein</fullName>
    </recommendedName>
</protein>
<dbReference type="SUPFAM" id="SSF49464">
    <property type="entry name" value="Carboxypeptidase regulatory domain-like"/>
    <property type="match status" value="1"/>
</dbReference>
<name>A0A1V9FL57_9BACT</name>
<dbReference type="NCBIfam" id="TIGR04056">
    <property type="entry name" value="OMP_RagA_SusC"/>
    <property type="match status" value="1"/>
</dbReference>
<dbReference type="Pfam" id="PF07715">
    <property type="entry name" value="Plug"/>
    <property type="match status" value="1"/>
</dbReference>
<feature type="domain" description="TonB-dependent receptor plug" evidence="8">
    <location>
        <begin position="237"/>
        <end position="374"/>
    </location>
</feature>
<evidence type="ECO:0000313" key="10">
    <source>
        <dbReference type="Proteomes" id="UP000192796"/>
    </source>
</evidence>
<dbReference type="Pfam" id="PF13715">
    <property type="entry name" value="CarbopepD_reg_2"/>
    <property type="match status" value="1"/>
</dbReference>
<evidence type="ECO:0000256" key="3">
    <source>
        <dbReference type="ARBA" id="ARBA00022452"/>
    </source>
</evidence>
<dbReference type="Gene3D" id="2.40.170.20">
    <property type="entry name" value="TonB-dependent receptor, beta-barrel domain"/>
    <property type="match status" value="1"/>
</dbReference>
<comment type="caution">
    <text evidence="9">The sequence shown here is derived from an EMBL/GenBank/DDBJ whole genome shotgun (WGS) entry which is preliminary data.</text>
</comment>
<organism evidence="9 10">
    <name type="scientific">Niastella vici</name>
    <dbReference type="NCBI Taxonomy" id="1703345"/>
    <lineage>
        <taxon>Bacteria</taxon>
        <taxon>Pseudomonadati</taxon>
        <taxon>Bacteroidota</taxon>
        <taxon>Chitinophagia</taxon>
        <taxon>Chitinophagales</taxon>
        <taxon>Chitinophagaceae</taxon>
        <taxon>Niastella</taxon>
    </lineage>
</organism>
<dbReference type="InterPro" id="IPR036942">
    <property type="entry name" value="Beta-barrel_TonB_sf"/>
</dbReference>
<proteinExistence type="inferred from homology"/>